<evidence type="ECO:0000313" key="3">
    <source>
        <dbReference type="Proteomes" id="UP000241222"/>
    </source>
</evidence>
<keyword evidence="1" id="KW-0472">Membrane</keyword>
<organism evidence="2 3">
    <name type="scientific">Photobacterium lutimaris</name>
    <dbReference type="NCBI Taxonomy" id="388278"/>
    <lineage>
        <taxon>Bacteria</taxon>
        <taxon>Pseudomonadati</taxon>
        <taxon>Pseudomonadota</taxon>
        <taxon>Gammaproteobacteria</taxon>
        <taxon>Vibrionales</taxon>
        <taxon>Vibrionaceae</taxon>
        <taxon>Photobacterium</taxon>
    </lineage>
</organism>
<dbReference type="OrthoDB" id="5895322at2"/>
<dbReference type="EMBL" id="PYMH01000006">
    <property type="protein sequence ID" value="PSU33399.1"/>
    <property type="molecule type" value="Genomic_DNA"/>
</dbReference>
<keyword evidence="1" id="KW-1133">Transmembrane helix</keyword>
<keyword evidence="1" id="KW-0812">Transmembrane</keyword>
<evidence type="ECO:0000313" key="2">
    <source>
        <dbReference type="EMBL" id="PSU33399.1"/>
    </source>
</evidence>
<keyword evidence="3" id="KW-1185">Reference proteome</keyword>
<dbReference type="RefSeq" id="WP_107349607.1">
    <property type="nucleotide sequence ID" value="NZ_PYMH01000006.1"/>
</dbReference>
<proteinExistence type="predicted"/>
<protein>
    <submittedName>
        <fullName evidence="2">Uncharacterized protein</fullName>
    </submittedName>
</protein>
<comment type="caution">
    <text evidence="2">The sequence shown here is derived from an EMBL/GenBank/DDBJ whole genome shotgun (WGS) entry which is preliminary data.</text>
</comment>
<evidence type="ECO:0000256" key="1">
    <source>
        <dbReference type="SAM" id="Phobius"/>
    </source>
</evidence>
<feature type="transmembrane region" description="Helical" evidence="1">
    <location>
        <begin position="7"/>
        <end position="28"/>
    </location>
</feature>
<gene>
    <name evidence="2" type="ORF">C9I99_14560</name>
</gene>
<dbReference type="Proteomes" id="UP000241222">
    <property type="component" value="Unassembled WGS sequence"/>
</dbReference>
<name>A0A2T3IY11_9GAMM</name>
<accession>A0A2T3IY11</accession>
<reference evidence="2 3" key="1">
    <citation type="submission" date="2018-03" db="EMBL/GenBank/DDBJ databases">
        <title>Whole genome sequencing of Histamine producing bacteria.</title>
        <authorList>
            <person name="Butler K."/>
        </authorList>
    </citation>
    <scope>NUCLEOTIDE SEQUENCE [LARGE SCALE GENOMIC DNA]</scope>
    <source>
        <strain evidence="2 3">JCM 13586</strain>
    </source>
</reference>
<sequence>MRQRISFVFYCLASGIILLQIASSLMVLSGEKNQHSLVHMVSRQSESQTKVMEQNTAPKIDFQQMAKDLTQEKY</sequence>
<dbReference type="AlphaFoldDB" id="A0A2T3IY11"/>